<feature type="non-terminal residue" evidence="2">
    <location>
        <position position="613"/>
    </location>
</feature>
<evidence type="ECO:0000313" key="3">
    <source>
        <dbReference type="Proteomes" id="UP000054270"/>
    </source>
</evidence>
<gene>
    <name evidence="2" type="ORF">HYPSUDRAFT_74642</name>
</gene>
<evidence type="ECO:0000313" key="2">
    <source>
        <dbReference type="EMBL" id="KJA27600.1"/>
    </source>
</evidence>
<proteinExistence type="predicted"/>
<dbReference type="OrthoDB" id="5582146at2759"/>
<organism evidence="2 3">
    <name type="scientific">Hypholoma sublateritium (strain FD-334 SS-4)</name>
    <dbReference type="NCBI Taxonomy" id="945553"/>
    <lineage>
        <taxon>Eukaryota</taxon>
        <taxon>Fungi</taxon>
        <taxon>Dikarya</taxon>
        <taxon>Basidiomycota</taxon>
        <taxon>Agaricomycotina</taxon>
        <taxon>Agaricomycetes</taxon>
        <taxon>Agaricomycetidae</taxon>
        <taxon>Agaricales</taxon>
        <taxon>Agaricineae</taxon>
        <taxon>Strophariaceae</taxon>
        <taxon>Hypholoma</taxon>
    </lineage>
</organism>
<dbReference type="STRING" id="945553.A0A0D2Q755"/>
<feature type="compositionally biased region" description="Polar residues" evidence="1">
    <location>
        <begin position="163"/>
        <end position="192"/>
    </location>
</feature>
<name>A0A0D2Q755_HYPSF</name>
<feature type="compositionally biased region" description="Acidic residues" evidence="1">
    <location>
        <begin position="501"/>
        <end position="514"/>
    </location>
</feature>
<feature type="region of interest" description="Disordered" evidence="1">
    <location>
        <begin position="81"/>
        <end position="106"/>
    </location>
</feature>
<dbReference type="Proteomes" id="UP000054270">
    <property type="component" value="Unassembled WGS sequence"/>
</dbReference>
<dbReference type="AlphaFoldDB" id="A0A0D2Q755"/>
<reference evidence="3" key="1">
    <citation type="submission" date="2014-04" db="EMBL/GenBank/DDBJ databases">
        <title>Evolutionary Origins and Diversification of the Mycorrhizal Mutualists.</title>
        <authorList>
            <consortium name="DOE Joint Genome Institute"/>
            <consortium name="Mycorrhizal Genomics Consortium"/>
            <person name="Kohler A."/>
            <person name="Kuo A."/>
            <person name="Nagy L.G."/>
            <person name="Floudas D."/>
            <person name="Copeland A."/>
            <person name="Barry K.W."/>
            <person name="Cichocki N."/>
            <person name="Veneault-Fourrey C."/>
            <person name="LaButti K."/>
            <person name="Lindquist E.A."/>
            <person name="Lipzen A."/>
            <person name="Lundell T."/>
            <person name="Morin E."/>
            <person name="Murat C."/>
            <person name="Riley R."/>
            <person name="Ohm R."/>
            <person name="Sun H."/>
            <person name="Tunlid A."/>
            <person name="Henrissat B."/>
            <person name="Grigoriev I.V."/>
            <person name="Hibbett D.S."/>
            <person name="Martin F."/>
        </authorList>
    </citation>
    <scope>NUCLEOTIDE SEQUENCE [LARGE SCALE GENOMIC DNA]</scope>
    <source>
        <strain evidence="3">FD-334 SS-4</strain>
    </source>
</reference>
<accession>A0A0D2Q755</accession>
<feature type="compositionally biased region" description="Polar residues" evidence="1">
    <location>
        <begin position="85"/>
        <end position="106"/>
    </location>
</feature>
<dbReference type="EMBL" id="KN817523">
    <property type="protein sequence ID" value="KJA27600.1"/>
    <property type="molecule type" value="Genomic_DNA"/>
</dbReference>
<feature type="compositionally biased region" description="Basic and acidic residues" evidence="1">
    <location>
        <begin position="529"/>
        <end position="538"/>
    </location>
</feature>
<protein>
    <submittedName>
        <fullName evidence="2">Uncharacterized protein</fullName>
    </submittedName>
</protein>
<keyword evidence="3" id="KW-1185">Reference proteome</keyword>
<dbReference type="OMA" id="VYVCKWD"/>
<feature type="region of interest" description="Disordered" evidence="1">
    <location>
        <begin position="491"/>
        <end position="555"/>
    </location>
</feature>
<feature type="compositionally biased region" description="Low complexity" evidence="1">
    <location>
        <begin position="518"/>
        <end position="528"/>
    </location>
</feature>
<evidence type="ECO:0000256" key="1">
    <source>
        <dbReference type="SAM" id="MobiDB-lite"/>
    </source>
</evidence>
<sequence>MSVFHSIGTQEFVPDLLTHIRKSAASIAVPLDLVILQSILLCLIAGEKNLILRTPDEDVALTVQLAVWTLSCIFNIPTRKLKTRPPTSGRRSTSKRTPASATSTQPDSATAFLRSLFIPTHDEDGPGEIAKHMNNAHARRSPPYPPRFKTKRPHTEYHAHSPWVSSDNATETQAPNTTIESLSGTASTSQYPLPTGPVPSIHKPRPMYPRDAPAARLPHAYTDPLPFLADHRRRKSTTHSAKQVSRELPHALVVSNLEDAPDSVQHALAQVLATRKVVLPGGAAGDDHTWPLPAGFIAVYVCPWSATERPAIHKSLLDKFAMSTNVLVDAHIRRDYRMLPFSMAVPVRTVPVGSGDRFFSHSTPTSPAAPAVSLPTHTPPLATRALPPVHHRAVTYSGPTAYGAPYPVGPTITADIVPAGLLDALHAAHARTRLSPRLARYLADTLSAARAHPRLDAMLLTARAHEDAESLVRASRVLGLDLTGAELLRPAAIGSSTEGNATDEEDGDGDDEDDYRSALDAWASASSADAHEHEHENEPLIQGGDAASSARGGAVAQEDGAALEVLDAAEVHVARMVPRVISHRVRLRSGPEDEVLASALFGATFGPGAAVGV</sequence>
<feature type="region of interest" description="Disordered" evidence="1">
    <location>
        <begin position="134"/>
        <end position="204"/>
    </location>
</feature>
<feature type="compositionally biased region" description="Low complexity" evidence="1">
    <location>
        <begin position="543"/>
        <end position="555"/>
    </location>
</feature>